<dbReference type="EMBL" id="GBXM01065152">
    <property type="protein sequence ID" value="JAH43425.1"/>
    <property type="molecule type" value="Transcribed_RNA"/>
</dbReference>
<dbReference type="AlphaFoldDB" id="A0A0E9SRZ6"/>
<reference evidence="1" key="1">
    <citation type="submission" date="2014-11" db="EMBL/GenBank/DDBJ databases">
        <authorList>
            <person name="Amaro Gonzalez C."/>
        </authorList>
    </citation>
    <scope>NUCLEOTIDE SEQUENCE</scope>
</reference>
<organism evidence="1">
    <name type="scientific">Anguilla anguilla</name>
    <name type="common">European freshwater eel</name>
    <name type="synonym">Muraena anguilla</name>
    <dbReference type="NCBI Taxonomy" id="7936"/>
    <lineage>
        <taxon>Eukaryota</taxon>
        <taxon>Metazoa</taxon>
        <taxon>Chordata</taxon>
        <taxon>Craniata</taxon>
        <taxon>Vertebrata</taxon>
        <taxon>Euteleostomi</taxon>
        <taxon>Actinopterygii</taxon>
        <taxon>Neopterygii</taxon>
        <taxon>Teleostei</taxon>
        <taxon>Anguilliformes</taxon>
        <taxon>Anguillidae</taxon>
        <taxon>Anguilla</taxon>
    </lineage>
</organism>
<protein>
    <submittedName>
        <fullName evidence="1">Uncharacterized protein</fullName>
    </submittedName>
</protein>
<evidence type="ECO:0000313" key="1">
    <source>
        <dbReference type="EMBL" id="JAH43425.1"/>
    </source>
</evidence>
<sequence length="17" mass="1897">MVTADTNCQIIGLYKKV</sequence>
<proteinExistence type="predicted"/>
<name>A0A0E9SRZ6_ANGAN</name>
<reference evidence="1" key="2">
    <citation type="journal article" date="2015" name="Fish Shellfish Immunol.">
        <title>Early steps in the European eel (Anguilla anguilla)-Vibrio vulnificus interaction in the gills: Role of the RtxA13 toxin.</title>
        <authorList>
            <person name="Callol A."/>
            <person name="Pajuelo D."/>
            <person name="Ebbesson L."/>
            <person name="Teles M."/>
            <person name="MacKenzie S."/>
            <person name="Amaro C."/>
        </authorList>
    </citation>
    <scope>NUCLEOTIDE SEQUENCE</scope>
</reference>
<accession>A0A0E9SRZ6</accession>